<dbReference type="AlphaFoldDB" id="A0A068RJC8"/>
<dbReference type="PANTHER" id="PTHR31970">
    <property type="match status" value="1"/>
</dbReference>
<feature type="transmembrane region" description="Helical" evidence="2">
    <location>
        <begin position="56"/>
        <end position="76"/>
    </location>
</feature>
<comment type="caution">
    <text evidence="3">The sequence shown here is derived from an EMBL/GenBank/DDBJ whole genome shotgun (WGS) entry which is preliminary data.</text>
</comment>
<gene>
    <name evidence="3" type="ORF">LCOR_01496.1</name>
</gene>
<feature type="region of interest" description="Disordered" evidence="1">
    <location>
        <begin position="445"/>
        <end position="487"/>
    </location>
</feature>
<dbReference type="OrthoDB" id="5402974at2759"/>
<dbReference type="Proteomes" id="UP000027586">
    <property type="component" value="Unassembled WGS sequence"/>
</dbReference>
<feature type="transmembrane region" description="Helical" evidence="2">
    <location>
        <begin position="162"/>
        <end position="177"/>
    </location>
</feature>
<dbReference type="PANTHER" id="PTHR31970:SF9">
    <property type="entry name" value="MOLYBDATE TRANSPORTER 2"/>
    <property type="match status" value="1"/>
</dbReference>
<keyword evidence="2" id="KW-1133">Transmembrane helix</keyword>
<sequence>MINLRAIATWPQRAGQRLVTNFNLHEISGSLGDLGTLLPIMVSLAVAGQINLTSTLWFGGIWNILSGVMFQVPMCVQPMKAIASTVLSSSMTIEENMSAGLGCAAIVFFLGATRTIHIVGSYTPVAVVRGIQLGAAASLIKKAHDLIKDLEWSITESNWSDNYTWVLLSFIFVMICYRTRIPSALILFLIGLIFALVRMFVTDRELPLDRPVAAGHYPDTIIRPTPEEFRTGFANAGLGQIPLTALNSVIALSALIDDLFPDRHADTATISMSVGAMNLIGCWFGSMPFCHGSGGLAGQYRFGARSEVSVVILGLFKLFLGILFGSSLVGLLQVFPNSILAVLLFISGVELGSAARAVNNGVTEEWKQRENWTIMLITMGAIIAFSNDGIGFLTGLVTAVLLAMQRLGPIQWCRYVIDGIKMLPYNWKHQDAFVYRKASSDVKPVMDADDTRRDGLPKPVTTPSTSSASDTPVATHPQPPSTTHQQS</sequence>
<feature type="transmembrane region" description="Helical" evidence="2">
    <location>
        <begin position="309"/>
        <end position="332"/>
    </location>
</feature>
<proteinExistence type="predicted"/>
<feature type="compositionally biased region" description="Basic and acidic residues" evidence="1">
    <location>
        <begin position="445"/>
        <end position="456"/>
    </location>
</feature>
<keyword evidence="2" id="KW-0812">Transmembrane</keyword>
<keyword evidence="2" id="KW-0472">Membrane</keyword>
<protein>
    <submittedName>
        <fullName evidence="3">Sulfate transporter</fullName>
    </submittedName>
</protein>
<feature type="transmembrane region" description="Helical" evidence="2">
    <location>
        <begin position="233"/>
        <end position="256"/>
    </location>
</feature>
<evidence type="ECO:0000313" key="3">
    <source>
        <dbReference type="EMBL" id="CDH49762.1"/>
    </source>
</evidence>
<feature type="transmembrane region" description="Helical" evidence="2">
    <location>
        <begin position="184"/>
        <end position="201"/>
    </location>
</feature>
<feature type="transmembrane region" description="Helical" evidence="2">
    <location>
        <begin position="268"/>
        <end position="289"/>
    </location>
</feature>
<dbReference type="InterPro" id="IPR031563">
    <property type="entry name" value="MOT1/MOT2"/>
</dbReference>
<accession>A0A068RJC8</accession>
<evidence type="ECO:0000256" key="2">
    <source>
        <dbReference type="SAM" id="Phobius"/>
    </source>
</evidence>
<feature type="transmembrane region" description="Helical" evidence="2">
    <location>
        <begin position="371"/>
        <end position="404"/>
    </location>
</feature>
<dbReference type="GO" id="GO:0015098">
    <property type="term" value="F:molybdate ion transmembrane transporter activity"/>
    <property type="evidence" value="ECO:0007669"/>
    <property type="project" value="InterPro"/>
</dbReference>
<dbReference type="STRING" id="1263082.A0A068RJC8"/>
<feature type="transmembrane region" description="Helical" evidence="2">
    <location>
        <begin position="339"/>
        <end position="359"/>
    </location>
</feature>
<evidence type="ECO:0000256" key="1">
    <source>
        <dbReference type="SAM" id="MobiDB-lite"/>
    </source>
</evidence>
<evidence type="ECO:0000313" key="4">
    <source>
        <dbReference type="Proteomes" id="UP000027586"/>
    </source>
</evidence>
<organism evidence="3 4">
    <name type="scientific">Lichtheimia corymbifera JMRC:FSU:9682</name>
    <dbReference type="NCBI Taxonomy" id="1263082"/>
    <lineage>
        <taxon>Eukaryota</taxon>
        <taxon>Fungi</taxon>
        <taxon>Fungi incertae sedis</taxon>
        <taxon>Mucoromycota</taxon>
        <taxon>Mucoromycotina</taxon>
        <taxon>Mucoromycetes</taxon>
        <taxon>Mucorales</taxon>
        <taxon>Lichtheimiaceae</taxon>
        <taxon>Lichtheimia</taxon>
    </lineage>
</organism>
<keyword evidence="4" id="KW-1185">Reference proteome</keyword>
<name>A0A068RJC8_9FUNG</name>
<feature type="transmembrane region" description="Helical" evidence="2">
    <location>
        <begin position="97"/>
        <end position="119"/>
    </location>
</feature>
<reference evidence="3" key="1">
    <citation type="submission" date="2013-08" db="EMBL/GenBank/DDBJ databases">
        <title>Gene expansion shapes genome architecture in the human pathogen Lichtheimia corymbifera: an evolutionary genomics analysis in the ancient terrestrial Mucorales (Mucoromycotina).</title>
        <authorList>
            <person name="Schwartze V.U."/>
            <person name="Winter S."/>
            <person name="Shelest E."/>
            <person name="Marcet-Houben M."/>
            <person name="Horn F."/>
            <person name="Wehner S."/>
            <person name="Hoffmann K."/>
            <person name="Riege K."/>
            <person name="Sammeth M."/>
            <person name="Nowrousian M."/>
            <person name="Valiante V."/>
            <person name="Linde J."/>
            <person name="Jacobsen I.D."/>
            <person name="Marz M."/>
            <person name="Brakhage A.A."/>
            <person name="Gabaldon T."/>
            <person name="Bocker S."/>
            <person name="Voigt K."/>
        </authorList>
    </citation>
    <scope>NUCLEOTIDE SEQUENCE [LARGE SCALE GENOMIC DNA]</scope>
    <source>
        <strain evidence="3">FSU 9682</strain>
    </source>
</reference>
<dbReference type="Pfam" id="PF16983">
    <property type="entry name" value="MFS_MOT1"/>
    <property type="match status" value="2"/>
</dbReference>
<dbReference type="VEuPathDB" id="FungiDB:LCOR_01496.1"/>
<dbReference type="EMBL" id="CBTN010000004">
    <property type="protein sequence ID" value="CDH49762.1"/>
    <property type="molecule type" value="Genomic_DNA"/>
</dbReference>
<feature type="compositionally biased region" description="Low complexity" evidence="1">
    <location>
        <begin position="457"/>
        <end position="475"/>
    </location>
</feature>